<dbReference type="CDD" id="cd07034">
    <property type="entry name" value="TPP_PYR_PFOR_IOR-alpha_like"/>
    <property type="match status" value="1"/>
</dbReference>
<name>A0A3A8F118_9GAMM</name>
<evidence type="ECO:0000313" key="4">
    <source>
        <dbReference type="EMBL" id="RKG36720.1"/>
    </source>
</evidence>
<dbReference type="SUPFAM" id="SSF52922">
    <property type="entry name" value="TK C-terminal domain-like"/>
    <property type="match status" value="1"/>
</dbReference>
<evidence type="ECO:0000256" key="1">
    <source>
        <dbReference type="ARBA" id="ARBA00023002"/>
    </source>
</evidence>
<dbReference type="InterPro" id="IPR002869">
    <property type="entry name" value="Pyrv_flavodox_OxRed_cen"/>
</dbReference>
<dbReference type="InterPro" id="IPR002880">
    <property type="entry name" value="Pyrv_Fd/Flavodoxin_OxRdtase_N"/>
</dbReference>
<dbReference type="Gene3D" id="3.40.920.10">
    <property type="entry name" value="Pyruvate-ferredoxin oxidoreductase, PFOR, domain III"/>
    <property type="match status" value="1"/>
</dbReference>
<dbReference type="PANTHER" id="PTHR48084:SF3">
    <property type="entry name" value="SUBUNIT OF PYRUVATE:FLAVODOXIN OXIDOREDUCTASE"/>
    <property type="match status" value="1"/>
</dbReference>
<evidence type="ECO:0000313" key="5">
    <source>
        <dbReference type="Proteomes" id="UP000280405"/>
    </source>
</evidence>
<protein>
    <submittedName>
        <fullName evidence="4">Indolepyruvate ferredoxin oxidoreductase family protein</fullName>
    </submittedName>
</protein>
<dbReference type="SUPFAM" id="SSF53323">
    <property type="entry name" value="Pyruvate-ferredoxin oxidoreductase, PFOR, domain III"/>
    <property type="match status" value="1"/>
</dbReference>
<dbReference type="PANTHER" id="PTHR48084">
    <property type="entry name" value="2-OXOGLUTARATE OXIDOREDUCTASE SUBUNIT KORB-RELATED"/>
    <property type="match status" value="1"/>
</dbReference>
<evidence type="ECO:0000259" key="2">
    <source>
        <dbReference type="Pfam" id="PF01558"/>
    </source>
</evidence>
<feature type="domain" description="DUF6537" evidence="3">
    <location>
        <begin position="958"/>
        <end position="1149"/>
    </location>
</feature>
<gene>
    <name evidence="4" type="ORF">D7V20_13790</name>
</gene>
<dbReference type="InterPro" id="IPR029061">
    <property type="entry name" value="THDP-binding"/>
</dbReference>
<dbReference type="NCBIfam" id="NF009588">
    <property type="entry name" value="PRK13029.1"/>
    <property type="match status" value="1"/>
</dbReference>
<organism evidence="4 5">
    <name type="scientific">Acinetobacter rongchengensis</name>
    <dbReference type="NCBI Taxonomy" id="2419601"/>
    <lineage>
        <taxon>Bacteria</taxon>
        <taxon>Pseudomonadati</taxon>
        <taxon>Pseudomonadota</taxon>
        <taxon>Gammaproteobacteria</taxon>
        <taxon>Moraxellales</taxon>
        <taxon>Moraxellaceae</taxon>
        <taxon>Acinetobacter</taxon>
    </lineage>
</organism>
<keyword evidence="4" id="KW-0670">Pyruvate</keyword>
<dbReference type="EMBL" id="RAXT01000036">
    <property type="protein sequence ID" value="RKG36720.1"/>
    <property type="molecule type" value="Genomic_DNA"/>
</dbReference>
<dbReference type="InterPro" id="IPR019752">
    <property type="entry name" value="Pyrv/ketoisovalerate_OxRed_cat"/>
</dbReference>
<dbReference type="NCBIfam" id="NF009589">
    <property type="entry name" value="PRK13030.1"/>
    <property type="match status" value="1"/>
</dbReference>
<dbReference type="InterPro" id="IPR046667">
    <property type="entry name" value="DUF6537"/>
</dbReference>
<dbReference type="OrthoDB" id="9803617at2"/>
<dbReference type="Gene3D" id="3.40.50.970">
    <property type="match status" value="1"/>
</dbReference>
<feature type="domain" description="Pyruvate/ketoisovalerate oxidoreductase catalytic" evidence="2">
    <location>
        <begin position="747"/>
        <end position="932"/>
    </location>
</feature>
<dbReference type="AlphaFoldDB" id="A0A3A8F118"/>
<dbReference type="GO" id="GO:0016903">
    <property type="term" value="F:oxidoreductase activity, acting on the aldehyde or oxo group of donors"/>
    <property type="evidence" value="ECO:0007669"/>
    <property type="project" value="InterPro"/>
</dbReference>
<comment type="caution">
    <text evidence="4">The sequence shown here is derived from an EMBL/GenBank/DDBJ whole genome shotgun (WGS) entry which is preliminary data.</text>
</comment>
<dbReference type="RefSeq" id="WP_120384765.1">
    <property type="nucleotide sequence ID" value="NZ_RAXT01000036.1"/>
</dbReference>
<dbReference type="Pfam" id="PF01558">
    <property type="entry name" value="POR"/>
    <property type="match status" value="1"/>
</dbReference>
<dbReference type="InterPro" id="IPR051457">
    <property type="entry name" value="2-oxoacid:Fd_oxidoreductase"/>
</dbReference>
<evidence type="ECO:0000259" key="3">
    <source>
        <dbReference type="Pfam" id="PF20169"/>
    </source>
</evidence>
<dbReference type="Proteomes" id="UP000280405">
    <property type="component" value="Unassembled WGS sequence"/>
</dbReference>
<proteinExistence type="predicted"/>
<reference evidence="4 5" key="1">
    <citation type="submission" date="2018-09" db="EMBL/GenBank/DDBJ databases">
        <title>The draft genome of Acinetobacter spp. strains.</title>
        <authorList>
            <person name="Qin J."/>
            <person name="Feng Y."/>
            <person name="Zong Z."/>
        </authorList>
    </citation>
    <scope>NUCLEOTIDE SEQUENCE [LARGE SCALE GENOMIC DNA]</scope>
    <source>
        <strain evidence="4 5">WCHAc060115</strain>
    </source>
</reference>
<keyword evidence="1" id="KW-0560">Oxidoreductase</keyword>
<accession>A0A3A8F118</accession>
<keyword evidence="5" id="KW-1185">Reference proteome</keyword>
<sequence>MNIATKFTPIKIPTKDVSLEDKYLSDDGTAYMTGIQAMVRLPLAQTRRDTLNGYHTAGFISGYRGSPVGNYDHFLWQVEGILKDHHVIFQPGVNEDLAATAIWGTQQANLAGQGKYDGVTAWWYGKGPGVDRSGDALRHANLAGTSEHGGVVAFFGDDHSCKSSSIPHQSEHVMIGCGIPIFYPTSIQHILDLGVHAVAMSRFAGVWTSMKLVSEIVETSASVHVDLDRIVPALPQNVQMPKDGVNIRWPDHGIQQEQRLYQYRLPAVLAYARENKLNQVTLHCSNARIGIAASGKGYLDTIEALRILGIEGEIAQQLGLRVYQVALIWPLEPQGLREFAEGLEELIVIEEKRPIIEAQIKDELYALPDDKRPRIIGKATDGKGEWSTSIDEAPLIGHYEFQPEPIAKMLAARFLKLDIPESLKTQIQNRLERLENAEQISQRVTDIVERKPFFCSGCPHNSSTTLPEGSRALGGIGCHFIAVLQNHGTETFSQMGGEGVSWAGASHFTNEKHIFANLGDGTYFHSGYLAIRQAIAAKLTITYKILYNDAVAMTGGQHVDGHLSVAQLTRQLDAEGITKQVIVTDEPELIHAEEGIAAHVEIYHRNELDDVQRKLREISGVTALIYVQTCASEKRRRRKRNAYPDIAERVFINSEICEGCGDCSKQSNCLSIEPVETALGTKRQINQSSCNKDFSCVEGFCPSFVTVHTRDMKRPEIFKGIQDGWPEKPILPELDQHPIRIMVGGVGGTGVVTAGALLGMAAHLEGKAARIMDMAGLAQKGGTVYSYIQLAIEDEQISATKIPAGQCDVLIGADAIVAGSNAALSRLKADAVVIVNEDGSPTSDFLESRDWYAPITDLIHQLRGRTTQGKLISLPVTRIATQVLGDAIFANQILLGMAWQAGQIPLKRESIEKAIHLNATATEKNLEAFRIGCHLKSDPDLAKRIIATIPTTRKPTTLAELIEDRSARLVEYWNQDYATQYRTLAEQTAKVLPEELAETIATQLYRVMAYKDEYEVARLLTGKSFKQSLETQFGQGVHLTYHLAPPALGFHGNIRKRAFGYWMRIPMMILARLQWLRETFLDPFALQQERQKEHAWRDRYIAFVKAINSAPESYDLSVAEQIAQLPADVRGFGHVKMQAMDAAIQRWDELSVSLRKEHQ</sequence>
<dbReference type="SUPFAM" id="SSF52518">
    <property type="entry name" value="Thiamin diphosphate-binding fold (THDP-binding)"/>
    <property type="match status" value="2"/>
</dbReference>
<dbReference type="InterPro" id="IPR009014">
    <property type="entry name" value="Transketo_C/PFOR_II"/>
</dbReference>
<dbReference type="Pfam" id="PF20169">
    <property type="entry name" value="DUF6537"/>
    <property type="match status" value="1"/>
</dbReference>